<reference evidence="1" key="2">
    <citation type="submission" date="2021-04" db="EMBL/GenBank/DDBJ databases">
        <authorList>
            <person name="Gilroy R."/>
        </authorList>
    </citation>
    <scope>NUCLEOTIDE SEQUENCE</scope>
    <source>
        <strain evidence="1">CHK196-3914</strain>
    </source>
</reference>
<evidence type="ECO:0000313" key="2">
    <source>
        <dbReference type="Proteomes" id="UP000824116"/>
    </source>
</evidence>
<name>A0A9D2G8B6_9FIRM</name>
<organism evidence="1 2">
    <name type="scientific">Candidatus Mediterraneibacter stercoravium</name>
    <dbReference type="NCBI Taxonomy" id="2838685"/>
    <lineage>
        <taxon>Bacteria</taxon>
        <taxon>Bacillati</taxon>
        <taxon>Bacillota</taxon>
        <taxon>Clostridia</taxon>
        <taxon>Lachnospirales</taxon>
        <taxon>Lachnospiraceae</taxon>
        <taxon>Mediterraneibacter</taxon>
    </lineage>
</organism>
<comment type="caution">
    <text evidence="1">The sequence shown here is derived from an EMBL/GenBank/DDBJ whole genome shotgun (WGS) entry which is preliminary data.</text>
</comment>
<reference evidence="1" key="1">
    <citation type="journal article" date="2021" name="PeerJ">
        <title>Extensive microbial diversity within the chicken gut microbiome revealed by metagenomics and culture.</title>
        <authorList>
            <person name="Gilroy R."/>
            <person name="Ravi A."/>
            <person name="Getino M."/>
            <person name="Pursley I."/>
            <person name="Horton D.L."/>
            <person name="Alikhan N.F."/>
            <person name="Baker D."/>
            <person name="Gharbi K."/>
            <person name="Hall N."/>
            <person name="Watson M."/>
            <person name="Adriaenssens E.M."/>
            <person name="Foster-Nyarko E."/>
            <person name="Jarju S."/>
            <person name="Secka A."/>
            <person name="Antonio M."/>
            <person name="Oren A."/>
            <person name="Chaudhuri R.R."/>
            <person name="La Ragione R."/>
            <person name="Hildebrand F."/>
            <person name="Pallen M.J."/>
        </authorList>
    </citation>
    <scope>NUCLEOTIDE SEQUENCE</scope>
    <source>
        <strain evidence="1">CHK196-3914</strain>
    </source>
</reference>
<evidence type="ECO:0000313" key="1">
    <source>
        <dbReference type="EMBL" id="HIZ74021.1"/>
    </source>
</evidence>
<accession>A0A9D2G8B6</accession>
<protein>
    <recommendedName>
        <fullName evidence="3">HNH endonuclease</fullName>
    </recommendedName>
</protein>
<dbReference type="AlphaFoldDB" id="A0A9D2G8B6"/>
<dbReference type="EMBL" id="DXAY01000046">
    <property type="protein sequence ID" value="HIZ74021.1"/>
    <property type="molecule type" value="Genomic_DNA"/>
</dbReference>
<sequence length="147" mass="17613">MLAVVPYNLIPCCSDCNKAKQAEAPDSWELETIHSYHDMLDDAVWIKAEVIEEEPVAFRFYVCRPDTWTNEKYNREKNHLEVFKLNELYKPYASEMLTTEIRWIHRLFQRCGEEIARQGILERMQDEQKTRMNTWKAAVYEALYRSE</sequence>
<gene>
    <name evidence="1" type="ORF">H9723_02075</name>
</gene>
<dbReference type="Proteomes" id="UP000824116">
    <property type="component" value="Unassembled WGS sequence"/>
</dbReference>
<evidence type="ECO:0008006" key="3">
    <source>
        <dbReference type="Google" id="ProtNLM"/>
    </source>
</evidence>
<proteinExistence type="predicted"/>